<name>A0ABQ9HAB0_9NEOP</name>
<dbReference type="Proteomes" id="UP001159363">
    <property type="component" value="Chromosome 5"/>
</dbReference>
<feature type="compositionally biased region" description="Basic and acidic residues" evidence="1">
    <location>
        <begin position="9"/>
        <end position="22"/>
    </location>
</feature>
<dbReference type="EMBL" id="JARBHB010000006">
    <property type="protein sequence ID" value="KAJ8881209.1"/>
    <property type="molecule type" value="Genomic_DNA"/>
</dbReference>
<evidence type="ECO:0000313" key="3">
    <source>
        <dbReference type="Proteomes" id="UP001159363"/>
    </source>
</evidence>
<accession>A0ABQ9HAB0</accession>
<evidence type="ECO:0000313" key="2">
    <source>
        <dbReference type="EMBL" id="KAJ8881209.1"/>
    </source>
</evidence>
<sequence>MWVWSSAGMKERGKREIPEKTRQPPVSSGTILTCENPGVTRSVIEHGSHRLEAGRLTALPPRHPDKSNVLQCLQLVRPTDACRELRNLPSANSDPLTFHLLSPSQATLYPGGKKQGACTRVRTGAKCVRGLDPIRLQGRESMQRGMHRGGWSKVSKEQRRNVKVGKREIPEKTHRPAARFPLVKIHERYHRESNPVSPPGGKRSPPGSPDFRKWGSCRTISLVGGLSRGSPVYPALSFQCLSILTSITLIGSQDLAVKSRPNLFTQSSLFQ</sequence>
<gene>
    <name evidence="2" type="ORF">PR048_017683</name>
</gene>
<reference evidence="2 3" key="1">
    <citation type="submission" date="2023-02" db="EMBL/GenBank/DDBJ databases">
        <title>LHISI_Scaffold_Assembly.</title>
        <authorList>
            <person name="Stuart O.P."/>
            <person name="Cleave R."/>
            <person name="Magrath M.J.L."/>
            <person name="Mikheyev A.S."/>
        </authorList>
    </citation>
    <scope>NUCLEOTIDE SEQUENCE [LARGE SCALE GENOMIC DNA]</scope>
    <source>
        <strain evidence="2">Daus_M_001</strain>
        <tissue evidence="2">Leg muscle</tissue>
    </source>
</reference>
<organism evidence="2 3">
    <name type="scientific">Dryococelus australis</name>
    <dbReference type="NCBI Taxonomy" id="614101"/>
    <lineage>
        <taxon>Eukaryota</taxon>
        <taxon>Metazoa</taxon>
        <taxon>Ecdysozoa</taxon>
        <taxon>Arthropoda</taxon>
        <taxon>Hexapoda</taxon>
        <taxon>Insecta</taxon>
        <taxon>Pterygota</taxon>
        <taxon>Neoptera</taxon>
        <taxon>Polyneoptera</taxon>
        <taxon>Phasmatodea</taxon>
        <taxon>Verophasmatodea</taxon>
        <taxon>Anareolatae</taxon>
        <taxon>Phasmatidae</taxon>
        <taxon>Eurycanthinae</taxon>
        <taxon>Dryococelus</taxon>
    </lineage>
</organism>
<feature type="compositionally biased region" description="Basic and acidic residues" evidence="1">
    <location>
        <begin position="154"/>
        <end position="163"/>
    </location>
</feature>
<proteinExistence type="predicted"/>
<evidence type="ECO:0000256" key="1">
    <source>
        <dbReference type="SAM" id="MobiDB-lite"/>
    </source>
</evidence>
<feature type="region of interest" description="Disordered" evidence="1">
    <location>
        <begin position="1"/>
        <end position="28"/>
    </location>
</feature>
<keyword evidence="3" id="KW-1185">Reference proteome</keyword>
<feature type="region of interest" description="Disordered" evidence="1">
    <location>
        <begin position="143"/>
        <end position="163"/>
    </location>
</feature>
<comment type="caution">
    <text evidence="2">The sequence shown here is derived from an EMBL/GenBank/DDBJ whole genome shotgun (WGS) entry which is preliminary data.</text>
</comment>
<protein>
    <submittedName>
        <fullName evidence="2">Uncharacterized protein</fullName>
    </submittedName>
</protein>
<feature type="region of interest" description="Disordered" evidence="1">
    <location>
        <begin position="188"/>
        <end position="212"/>
    </location>
</feature>